<feature type="compositionally biased region" description="Low complexity" evidence="6">
    <location>
        <begin position="75"/>
        <end position="89"/>
    </location>
</feature>
<dbReference type="GO" id="GO:0033819">
    <property type="term" value="F:lipoyl(octanoyl) transferase activity"/>
    <property type="evidence" value="ECO:0007669"/>
    <property type="project" value="UniProtKB-EC"/>
</dbReference>
<dbReference type="PROSITE" id="PS01313">
    <property type="entry name" value="LIPB"/>
    <property type="match status" value="1"/>
</dbReference>
<dbReference type="PROSITE" id="PS51733">
    <property type="entry name" value="BPL_LPL_CATALYTIC"/>
    <property type="match status" value="1"/>
</dbReference>
<dbReference type="EC" id="2.3.1.181" evidence="3"/>
<feature type="compositionally biased region" description="Basic and acidic residues" evidence="6">
    <location>
        <begin position="90"/>
        <end position="102"/>
    </location>
</feature>
<gene>
    <name evidence="8" type="ORF">A1O3_09871</name>
</gene>
<dbReference type="PANTHER" id="PTHR10993:SF7">
    <property type="entry name" value="LIPOYLTRANSFERASE 2, MITOCHONDRIAL-RELATED"/>
    <property type="match status" value="1"/>
</dbReference>
<dbReference type="Proteomes" id="UP000019478">
    <property type="component" value="Unassembled WGS sequence"/>
</dbReference>
<feature type="region of interest" description="Disordered" evidence="6">
    <location>
        <begin position="348"/>
        <end position="392"/>
    </location>
</feature>
<feature type="domain" description="BPL/LPL catalytic" evidence="7">
    <location>
        <begin position="144"/>
        <end position="341"/>
    </location>
</feature>
<dbReference type="Pfam" id="PF21948">
    <property type="entry name" value="LplA-B_cat"/>
    <property type="match status" value="1"/>
</dbReference>
<organism evidence="8 9">
    <name type="scientific">Capronia epimyces CBS 606.96</name>
    <dbReference type="NCBI Taxonomy" id="1182542"/>
    <lineage>
        <taxon>Eukaryota</taxon>
        <taxon>Fungi</taxon>
        <taxon>Dikarya</taxon>
        <taxon>Ascomycota</taxon>
        <taxon>Pezizomycotina</taxon>
        <taxon>Eurotiomycetes</taxon>
        <taxon>Chaetothyriomycetidae</taxon>
        <taxon>Chaetothyriales</taxon>
        <taxon>Herpotrichiellaceae</taxon>
        <taxon>Capronia</taxon>
    </lineage>
</organism>
<dbReference type="SUPFAM" id="SSF55681">
    <property type="entry name" value="Class II aaRS and biotin synthetases"/>
    <property type="match status" value="1"/>
</dbReference>
<feature type="region of interest" description="Disordered" evidence="6">
    <location>
        <begin position="38"/>
        <end position="141"/>
    </location>
</feature>
<evidence type="ECO:0000313" key="9">
    <source>
        <dbReference type="Proteomes" id="UP000019478"/>
    </source>
</evidence>
<keyword evidence="5" id="KW-0012">Acyltransferase</keyword>
<dbReference type="NCBIfam" id="TIGR00214">
    <property type="entry name" value="lipB"/>
    <property type="match status" value="1"/>
</dbReference>
<dbReference type="eggNOG" id="KOG0325">
    <property type="taxonomic scope" value="Eukaryota"/>
</dbReference>
<reference evidence="8 9" key="1">
    <citation type="submission" date="2013-03" db="EMBL/GenBank/DDBJ databases">
        <title>The Genome Sequence of Capronia epimyces CBS 606.96.</title>
        <authorList>
            <consortium name="The Broad Institute Genomics Platform"/>
            <person name="Cuomo C."/>
            <person name="de Hoog S."/>
            <person name="Gorbushina A."/>
            <person name="Walker B."/>
            <person name="Young S.K."/>
            <person name="Zeng Q."/>
            <person name="Gargeya S."/>
            <person name="Fitzgerald M."/>
            <person name="Haas B."/>
            <person name="Abouelleil A."/>
            <person name="Allen A.W."/>
            <person name="Alvarado L."/>
            <person name="Arachchi H.M."/>
            <person name="Berlin A.M."/>
            <person name="Chapman S.B."/>
            <person name="Gainer-Dewar J."/>
            <person name="Goldberg J."/>
            <person name="Griggs A."/>
            <person name="Gujja S."/>
            <person name="Hansen M."/>
            <person name="Howarth C."/>
            <person name="Imamovic A."/>
            <person name="Ireland A."/>
            <person name="Larimer J."/>
            <person name="McCowan C."/>
            <person name="Murphy C."/>
            <person name="Pearson M."/>
            <person name="Poon T.W."/>
            <person name="Priest M."/>
            <person name="Roberts A."/>
            <person name="Saif S."/>
            <person name="Shea T."/>
            <person name="Sisk P."/>
            <person name="Sykes S."/>
            <person name="Wortman J."/>
            <person name="Nusbaum C."/>
            <person name="Birren B."/>
        </authorList>
    </citation>
    <scope>NUCLEOTIDE SEQUENCE [LARGE SCALE GENOMIC DNA]</scope>
    <source>
        <strain evidence="8 9">CBS 606.96</strain>
    </source>
</reference>
<comment type="similarity">
    <text evidence="2">Belongs to the LipB family.</text>
</comment>
<feature type="compositionally biased region" description="Basic and acidic residues" evidence="6">
    <location>
        <begin position="50"/>
        <end position="74"/>
    </location>
</feature>
<feature type="compositionally biased region" description="Polar residues" evidence="6">
    <location>
        <begin position="374"/>
        <end position="392"/>
    </location>
</feature>
<dbReference type="InterPro" id="IPR004143">
    <property type="entry name" value="BPL_LPL_catalytic"/>
</dbReference>
<sequence>MRLAHVHIPHLIPYAHSLRLQNALVERQFAHKDWLRRAAQRGGEPTSTSEPEKSNHVVHSDAEAYKNGRTEHHSTGTGLRSSSSSSGHSPDTDRRPIADGDPSRNLNPNPRNGNRSHTSDRVSITGPGSAPNNLTSSWFDLESSPPDPTLLTFSTLPTYTVGRRHLLANPISSEQQAFLTANGRATFHASPRGGLLTYHAPGQLTGYIVVDLRRHGITARCWVRLLEESVIRTCAAWGVPTTRTDDPGVWIKDQQPSQELPVAAHPLSDRKICAIGVQVSRGVTAHGIGLNVFDAALPTSTANAYDFTPAQKMSGSYSPLSKGYLSWGFSRIVACGLEGKSVTWLTRERGRDVRPQQSYGPGSAPEPNHREGPSHSQNQSHGRMMESGSSETPIQLESVGEVFAQELCHGLNSMRGAGKESVDGVYRVQEADVLSWERKP</sequence>
<dbReference type="InterPro" id="IPR000544">
    <property type="entry name" value="Octanoyltransferase"/>
</dbReference>
<evidence type="ECO:0000259" key="7">
    <source>
        <dbReference type="PROSITE" id="PS51733"/>
    </source>
</evidence>
<evidence type="ECO:0000256" key="1">
    <source>
        <dbReference type="ARBA" id="ARBA00004821"/>
    </source>
</evidence>
<dbReference type="PANTHER" id="PTHR10993">
    <property type="entry name" value="OCTANOYLTRANSFERASE"/>
    <property type="match status" value="1"/>
</dbReference>
<evidence type="ECO:0000256" key="2">
    <source>
        <dbReference type="ARBA" id="ARBA00007907"/>
    </source>
</evidence>
<evidence type="ECO:0000256" key="5">
    <source>
        <dbReference type="ARBA" id="ARBA00023315"/>
    </source>
</evidence>
<keyword evidence="4" id="KW-0808">Transferase</keyword>
<dbReference type="GO" id="GO:0009249">
    <property type="term" value="P:protein lipoylation"/>
    <property type="evidence" value="ECO:0007669"/>
    <property type="project" value="InterPro"/>
</dbReference>
<accession>W9XBN8</accession>
<dbReference type="UniPathway" id="UPA00538">
    <property type="reaction ID" value="UER00592"/>
</dbReference>
<keyword evidence="9" id="KW-1185">Reference proteome</keyword>
<dbReference type="GeneID" id="19173953"/>
<dbReference type="InterPro" id="IPR020605">
    <property type="entry name" value="Octanoyltransferase_CS"/>
</dbReference>
<protein>
    <recommendedName>
        <fullName evidence="3">lipoyl(octanoyl) transferase</fullName>
        <ecNumber evidence="3">2.3.1.181</ecNumber>
    </recommendedName>
</protein>
<dbReference type="OrthoDB" id="19908at2759"/>
<comment type="pathway">
    <text evidence="1">Protein modification; protein lipoylation via endogenous pathway; protein N(6)-(lipoyl)lysine from octanoyl-[acyl-carrier-protein]: step 1/2.</text>
</comment>
<dbReference type="Gene3D" id="3.30.930.10">
    <property type="entry name" value="Bira Bifunctional Protein, Domain 2"/>
    <property type="match status" value="1"/>
</dbReference>
<evidence type="ECO:0000256" key="6">
    <source>
        <dbReference type="SAM" id="MobiDB-lite"/>
    </source>
</evidence>
<dbReference type="HOGENOM" id="CLU_035168_0_0_1"/>
<evidence type="ECO:0000313" key="8">
    <source>
        <dbReference type="EMBL" id="EXJ77643.1"/>
    </source>
</evidence>
<dbReference type="EMBL" id="AMGY01000010">
    <property type="protein sequence ID" value="EXJ77643.1"/>
    <property type="molecule type" value="Genomic_DNA"/>
</dbReference>
<feature type="compositionally biased region" description="Low complexity" evidence="6">
    <location>
        <begin position="103"/>
        <end position="115"/>
    </location>
</feature>
<dbReference type="AlphaFoldDB" id="W9XBN8"/>
<proteinExistence type="inferred from homology"/>
<dbReference type="RefSeq" id="XP_007738153.1">
    <property type="nucleotide sequence ID" value="XM_007739963.1"/>
</dbReference>
<dbReference type="STRING" id="1182542.W9XBN8"/>
<evidence type="ECO:0000256" key="4">
    <source>
        <dbReference type="ARBA" id="ARBA00022679"/>
    </source>
</evidence>
<name>W9XBN8_9EURO</name>
<evidence type="ECO:0000256" key="3">
    <source>
        <dbReference type="ARBA" id="ARBA00012334"/>
    </source>
</evidence>
<dbReference type="InterPro" id="IPR045864">
    <property type="entry name" value="aa-tRNA-synth_II/BPL/LPL"/>
</dbReference>
<comment type="caution">
    <text evidence="8">The sequence shown here is derived from an EMBL/GenBank/DDBJ whole genome shotgun (WGS) entry which is preliminary data.</text>
</comment>